<feature type="transmembrane region" description="Helical" evidence="1">
    <location>
        <begin position="6"/>
        <end position="26"/>
    </location>
</feature>
<sequence length="82" mass="9555">MGIEDNATKAIIVVVYLLMSLSYYGITDPQMRNELAEKKARSKLHWLTQQGTVQEYVKDFTELMLKISNLSEKEAFYWFDDG</sequence>
<evidence type="ECO:0000313" key="2">
    <source>
        <dbReference type="EMBL" id="MBA0731714.1"/>
    </source>
</evidence>
<keyword evidence="1" id="KW-1133">Transmembrane helix</keyword>
<name>A0A7J9B7Y9_9ROSI</name>
<keyword evidence="1" id="KW-0812">Transmembrane</keyword>
<protein>
    <recommendedName>
        <fullName evidence="4">Retrotransposon gag domain-containing protein</fullName>
    </recommendedName>
</protein>
<gene>
    <name evidence="2" type="ORF">Golax_020352</name>
</gene>
<organism evidence="2 3">
    <name type="scientific">Gossypium laxum</name>
    <dbReference type="NCBI Taxonomy" id="34288"/>
    <lineage>
        <taxon>Eukaryota</taxon>
        <taxon>Viridiplantae</taxon>
        <taxon>Streptophyta</taxon>
        <taxon>Embryophyta</taxon>
        <taxon>Tracheophyta</taxon>
        <taxon>Spermatophyta</taxon>
        <taxon>Magnoliopsida</taxon>
        <taxon>eudicotyledons</taxon>
        <taxon>Gunneridae</taxon>
        <taxon>Pentapetalae</taxon>
        <taxon>rosids</taxon>
        <taxon>malvids</taxon>
        <taxon>Malvales</taxon>
        <taxon>Malvaceae</taxon>
        <taxon>Malvoideae</taxon>
        <taxon>Gossypium</taxon>
    </lineage>
</organism>
<reference evidence="2 3" key="1">
    <citation type="journal article" date="2019" name="Genome Biol. Evol.">
        <title>Insights into the evolution of the New World diploid cottons (Gossypium, subgenus Houzingenia) based on genome sequencing.</title>
        <authorList>
            <person name="Grover C.E."/>
            <person name="Arick M.A. 2nd"/>
            <person name="Thrash A."/>
            <person name="Conover J.L."/>
            <person name="Sanders W.S."/>
            <person name="Peterson D.G."/>
            <person name="Frelichowski J.E."/>
            <person name="Scheffler J.A."/>
            <person name="Scheffler B.E."/>
            <person name="Wendel J.F."/>
        </authorList>
    </citation>
    <scope>NUCLEOTIDE SEQUENCE [LARGE SCALE GENOMIC DNA]</scope>
    <source>
        <strain evidence="2">4</strain>
        <tissue evidence="2">Leaf</tissue>
    </source>
</reference>
<evidence type="ECO:0008006" key="4">
    <source>
        <dbReference type="Google" id="ProtNLM"/>
    </source>
</evidence>
<keyword evidence="1" id="KW-0472">Membrane</keyword>
<dbReference type="AlphaFoldDB" id="A0A7J9B7Y9"/>
<proteinExistence type="predicted"/>
<accession>A0A7J9B7Y9</accession>
<dbReference type="EMBL" id="JABEZV010450493">
    <property type="protein sequence ID" value="MBA0731714.1"/>
    <property type="molecule type" value="Genomic_DNA"/>
</dbReference>
<evidence type="ECO:0000256" key="1">
    <source>
        <dbReference type="SAM" id="Phobius"/>
    </source>
</evidence>
<keyword evidence="3" id="KW-1185">Reference proteome</keyword>
<dbReference type="Proteomes" id="UP000593574">
    <property type="component" value="Unassembled WGS sequence"/>
</dbReference>
<comment type="caution">
    <text evidence="2">The sequence shown here is derived from an EMBL/GenBank/DDBJ whole genome shotgun (WGS) entry which is preliminary data.</text>
</comment>
<evidence type="ECO:0000313" key="3">
    <source>
        <dbReference type="Proteomes" id="UP000593574"/>
    </source>
</evidence>